<comment type="subcellular location">
    <subcellularLocation>
        <location evidence="1">Membrane</location>
        <topology evidence="1">Multi-pass membrane protein</topology>
    </subcellularLocation>
</comment>
<evidence type="ECO:0000256" key="4">
    <source>
        <dbReference type="ARBA" id="ARBA00023136"/>
    </source>
</evidence>
<dbReference type="PANTHER" id="PTHR10846:SF8">
    <property type="entry name" value="INNER MEMBRANE PROTEIN YRBG"/>
    <property type="match status" value="1"/>
</dbReference>
<protein>
    <submittedName>
        <fullName evidence="7">Sodium:calcium antiporter</fullName>
    </submittedName>
</protein>
<reference evidence="7" key="1">
    <citation type="journal article" date="2014" name="Int. J. Syst. Evol. Microbiol.">
        <title>Complete genome sequence of Corynebacterium casei LMG S-19264T (=DSM 44701T), isolated from a smear-ripened cheese.</title>
        <authorList>
            <consortium name="US DOE Joint Genome Institute (JGI-PGF)"/>
            <person name="Walter F."/>
            <person name="Albersmeier A."/>
            <person name="Kalinowski J."/>
            <person name="Ruckert C."/>
        </authorList>
    </citation>
    <scope>NUCLEOTIDE SEQUENCE</scope>
    <source>
        <strain evidence="7">CGMCC 1.15425</strain>
    </source>
</reference>
<feature type="domain" description="Sodium/calcium exchanger membrane region" evidence="6">
    <location>
        <begin position="169"/>
        <end position="313"/>
    </location>
</feature>
<evidence type="ECO:0000256" key="5">
    <source>
        <dbReference type="SAM" id="Phobius"/>
    </source>
</evidence>
<keyword evidence="2 5" id="KW-0812">Transmembrane</keyword>
<evidence type="ECO:0000313" key="8">
    <source>
        <dbReference type="Proteomes" id="UP000627715"/>
    </source>
</evidence>
<feature type="transmembrane region" description="Helical" evidence="5">
    <location>
        <begin position="270"/>
        <end position="288"/>
    </location>
</feature>
<feature type="transmembrane region" description="Helical" evidence="5">
    <location>
        <begin position="232"/>
        <end position="250"/>
    </location>
</feature>
<dbReference type="InterPro" id="IPR044880">
    <property type="entry name" value="NCX_ion-bd_dom_sf"/>
</dbReference>
<gene>
    <name evidence="7" type="ORF">GCM10011403_22100</name>
</gene>
<comment type="caution">
    <text evidence="7">The sequence shown here is derived from an EMBL/GenBank/DDBJ whole genome shotgun (WGS) entry which is preliminary data.</text>
</comment>
<feature type="transmembrane region" description="Helical" evidence="5">
    <location>
        <begin position="169"/>
        <end position="188"/>
    </location>
</feature>
<feature type="transmembrane region" description="Helical" evidence="5">
    <location>
        <begin position="35"/>
        <end position="56"/>
    </location>
</feature>
<dbReference type="InterPro" id="IPR004837">
    <property type="entry name" value="NaCa_Exmemb"/>
</dbReference>
<keyword evidence="3 5" id="KW-1133">Transmembrane helix</keyword>
<proteinExistence type="predicted"/>
<dbReference type="AlphaFoldDB" id="A0A916VJG7"/>
<feature type="transmembrane region" description="Helical" evidence="5">
    <location>
        <begin position="295"/>
        <end position="314"/>
    </location>
</feature>
<accession>A0A916VJG7</accession>
<dbReference type="Proteomes" id="UP000627715">
    <property type="component" value="Unassembled WGS sequence"/>
</dbReference>
<dbReference type="Gene3D" id="1.20.1420.30">
    <property type="entry name" value="NCX, central ion-binding region"/>
    <property type="match status" value="2"/>
</dbReference>
<dbReference type="OrthoDB" id="9794225at2"/>
<name>A0A916VJG7_9GAMM</name>
<dbReference type="PANTHER" id="PTHR10846">
    <property type="entry name" value="SODIUM/POTASSIUM/CALCIUM EXCHANGER"/>
    <property type="match status" value="1"/>
</dbReference>
<dbReference type="NCBIfam" id="TIGR00367">
    <property type="entry name" value="calcium/sodium antiporter"/>
    <property type="match status" value="1"/>
</dbReference>
<dbReference type="GO" id="GO:0005886">
    <property type="term" value="C:plasma membrane"/>
    <property type="evidence" value="ECO:0007669"/>
    <property type="project" value="TreeGrafter"/>
</dbReference>
<keyword evidence="4 5" id="KW-0472">Membrane</keyword>
<dbReference type="GO" id="GO:0006874">
    <property type="term" value="P:intracellular calcium ion homeostasis"/>
    <property type="evidence" value="ECO:0007669"/>
    <property type="project" value="TreeGrafter"/>
</dbReference>
<dbReference type="EMBL" id="BMIY01000009">
    <property type="protein sequence ID" value="GFZ78621.1"/>
    <property type="molecule type" value="Genomic_DNA"/>
</dbReference>
<dbReference type="InterPro" id="IPR004481">
    <property type="entry name" value="K/Na/Ca-exchanger"/>
</dbReference>
<evidence type="ECO:0000256" key="3">
    <source>
        <dbReference type="ARBA" id="ARBA00022989"/>
    </source>
</evidence>
<evidence type="ECO:0000256" key="2">
    <source>
        <dbReference type="ARBA" id="ARBA00022692"/>
    </source>
</evidence>
<dbReference type="GO" id="GO:0005262">
    <property type="term" value="F:calcium channel activity"/>
    <property type="evidence" value="ECO:0007669"/>
    <property type="project" value="TreeGrafter"/>
</dbReference>
<dbReference type="GO" id="GO:0008273">
    <property type="term" value="F:calcium, potassium:sodium antiporter activity"/>
    <property type="evidence" value="ECO:0007669"/>
    <property type="project" value="TreeGrafter"/>
</dbReference>
<sequence>MLFDIVIICLGFVGLIWGADKFVYGASAFARNVGIPPLVIGLTIVAFGTSAPEIFSSAASALEDEPELAIGNAIGSNIFNIGVALAVALIIKPLTPPPSLLHKELPALMLVSVTCAVLLLDYQLAAMDALILIVLITFFVYRLFRSRKHSTLPSEDEEEIPVNVSTPKAAFWLLFGLLLLIVSAEYLVESAISVADFLGVSSGIIGLTLVALGTSLPELAATVTCALRGHHALAIGNIIGSNIMNILVVLPFPGLLAPGPFNPQLLQRDISAMMVLTVLLVIFCYPAIRQQKPIGRMAGILFLLIYFAWFGIMYGQV</sequence>
<evidence type="ECO:0000259" key="6">
    <source>
        <dbReference type="Pfam" id="PF01699"/>
    </source>
</evidence>
<reference evidence="7" key="2">
    <citation type="submission" date="2020-09" db="EMBL/GenBank/DDBJ databases">
        <authorList>
            <person name="Sun Q."/>
            <person name="Zhou Y."/>
        </authorList>
    </citation>
    <scope>NUCLEOTIDE SEQUENCE</scope>
    <source>
        <strain evidence="7">CGMCC 1.15425</strain>
    </source>
</reference>
<dbReference type="Pfam" id="PF01699">
    <property type="entry name" value="Na_Ca_ex"/>
    <property type="match status" value="2"/>
</dbReference>
<organism evidence="7 8">
    <name type="scientific">Pseudohongiella nitratireducens</name>
    <dbReference type="NCBI Taxonomy" id="1768907"/>
    <lineage>
        <taxon>Bacteria</taxon>
        <taxon>Pseudomonadati</taxon>
        <taxon>Pseudomonadota</taxon>
        <taxon>Gammaproteobacteria</taxon>
        <taxon>Pseudomonadales</taxon>
        <taxon>Pseudohongiellaceae</taxon>
        <taxon>Pseudohongiella</taxon>
    </lineage>
</organism>
<feature type="transmembrane region" description="Helical" evidence="5">
    <location>
        <begin position="68"/>
        <end position="91"/>
    </location>
</feature>
<keyword evidence="8" id="KW-1185">Reference proteome</keyword>
<feature type="transmembrane region" description="Helical" evidence="5">
    <location>
        <begin position="200"/>
        <end position="220"/>
    </location>
</feature>
<feature type="domain" description="Sodium/calcium exchanger membrane region" evidence="6">
    <location>
        <begin position="5"/>
        <end position="143"/>
    </location>
</feature>
<feature type="transmembrane region" description="Helical" evidence="5">
    <location>
        <begin position="111"/>
        <end position="141"/>
    </location>
</feature>
<evidence type="ECO:0000256" key="1">
    <source>
        <dbReference type="ARBA" id="ARBA00004141"/>
    </source>
</evidence>
<dbReference type="RefSeq" id="WP_068810397.1">
    <property type="nucleotide sequence ID" value="NZ_BMIY01000009.1"/>
</dbReference>
<evidence type="ECO:0000313" key="7">
    <source>
        <dbReference type="EMBL" id="GFZ78621.1"/>
    </source>
</evidence>